<dbReference type="KEGG" id="zpl:ZBT109_1028"/>
<dbReference type="SUPFAM" id="SSF57716">
    <property type="entry name" value="Glucocorticoid receptor-like (DNA-binding domain)"/>
    <property type="match status" value="1"/>
</dbReference>
<sequence>MIYLSGGTSMASGFGPADGVQDTIAATLDNAVDHARSQLERSQSRPSRTHCLECGEPIPEARRKASPGCQYCIECQASHDKRFHDSYNRRGSKDSQLR</sequence>
<protein>
    <submittedName>
        <fullName evidence="6">DnaK suppressor protein</fullName>
    </submittedName>
</protein>
<dbReference type="NCBIfam" id="NF008243">
    <property type="entry name" value="PRK11019.1"/>
    <property type="match status" value="1"/>
</dbReference>
<dbReference type="STRING" id="1123510.GCA_000620025_01055"/>
<evidence type="ECO:0000256" key="2">
    <source>
        <dbReference type="ARBA" id="ARBA00022771"/>
    </source>
</evidence>
<dbReference type="GO" id="GO:0008270">
    <property type="term" value="F:zinc ion binding"/>
    <property type="evidence" value="ECO:0007669"/>
    <property type="project" value="UniProtKB-KW"/>
</dbReference>
<dbReference type="PANTHER" id="PTHR38777">
    <property type="entry name" value="FELS-2 PROPHAGE PROTEIN"/>
    <property type="match status" value="1"/>
</dbReference>
<evidence type="ECO:0000256" key="4">
    <source>
        <dbReference type="PROSITE-ProRule" id="PRU00510"/>
    </source>
</evidence>
<proteinExistence type="predicted"/>
<evidence type="ECO:0000313" key="7">
    <source>
        <dbReference type="Proteomes" id="UP000267342"/>
    </source>
</evidence>
<keyword evidence="3" id="KW-0862">Zinc</keyword>
<name>A0A348HDU3_9GAMM</name>
<dbReference type="Proteomes" id="UP000267342">
    <property type="component" value="Chromosome"/>
</dbReference>
<dbReference type="GO" id="GO:1900378">
    <property type="term" value="P:positive regulation of secondary metabolite biosynthetic process"/>
    <property type="evidence" value="ECO:0007669"/>
    <property type="project" value="TreeGrafter"/>
</dbReference>
<gene>
    <name evidence="6" type="ORF">ZBT109_1028</name>
</gene>
<keyword evidence="1" id="KW-0479">Metal-binding</keyword>
<dbReference type="PANTHER" id="PTHR38777:SF1">
    <property type="entry name" value="DNAK SUPPRESSOR PROTEIN"/>
    <property type="match status" value="1"/>
</dbReference>
<dbReference type="InterPro" id="IPR000962">
    <property type="entry name" value="Znf_DskA_TraR"/>
</dbReference>
<feature type="domain" description="Zinc finger DksA/TraR C4-type" evidence="5">
    <location>
        <begin position="49"/>
        <end position="80"/>
    </location>
</feature>
<accession>A0A348HDU3</accession>
<keyword evidence="7" id="KW-1185">Reference proteome</keyword>
<dbReference type="EMBL" id="AP018933">
    <property type="protein sequence ID" value="BBG29795.1"/>
    <property type="molecule type" value="Genomic_DNA"/>
</dbReference>
<feature type="zinc finger region" description="dksA C4-type" evidence="4">
    <location>
        <begin position="51"/>
        <end position="75"/>
    </location>
</feature>
<dbReference type="Pfam" id="PF01258">
    <property type="entry name" value="zf-dskA_traR"/>
    <property type="match status" value="1"/>
</dbReference>
<dbReference type="Gene3D" id="1.20.120.910">
    <property type="entry name" value="DksA, coiled-coil domain"/>
    <property type="match status" value="1"/>
</dbReference>
<dbReference type="InterPro" id="IPR020460">
    <property type="entry name" value="Znf_C4-type_bac"/>
</dbReference>
<dbReference type="PROSITE" id="PS51128">
    <property type="entry name" value="ZF_DKSA_2"/>
    <property type="match status" value="1"/>
</dbReference>
<organism evidence="6 7">
    <name type="scientific">Zymobacter palmae</name>
    <dbReference type="NCBI Taxonomy" id="33074"/>
    <lineage>
        <taxon>Bacteria</taxon>
        <taxon>Pseudomonadati</taxon>
        <taxon>Pseudomonadota</taxon>
        <taxon>Gammaproteobacteria</taxon>
        <taxon>Oceanospirillales</taxon>
        <taxon>Halomonadaceae</taxon>
        <taxon>Zymobacter group</taxon>
        <taxon>Zymobacter</taxon>
    </lineage>
</organism>
<dbReference type="AlphaFoldDB" id="A0A348HDU3"/>
<evidence type="ECO:0000259" key="5">
    <source>
        <dbReference type="Pfam" id="PF01258"/>
    </source>
</evidence>
<evidence type="ECO:0000256" key="1">
    <source>
        <dbReference type="ARBA" id="ARBA00022723"/>
    </source>
</evidence>
<reference evidence="6 7" key="1">
    <citation type="submission" date="2018-09" db="EMBL/GenBank/DDBJ databases">
        <title>Zymobacter palmae IAM14233 (=T109) whole genome analysis.</title>
        <authorList>
            <person name="Yanase H."/>
        </authorList>
    </citation>
    <scope>NUCLEOTIDE SEQUENCE [LARGE SCALE GENOMIC DNA]</scope>
    <source>
        <strain evidence="6 7">IAM14233</strain>
    </source>
</reference>
<evidence type="ECO:0000256" key="3">
    <source>
        <dbReference type="ARBA" id="ARBA00022833"/>
    </source>
</evidence>
<evidence type="ECO:0000313" key="6">
    <source>
        <dbReference type="EMBL" id="BBG29795.1"/>
    </source>
</evidence>
<keyword evidence="2" id="KW-0863">Zinc-finger</keyword>
<dbReference type="PRINTS" id="PR00618">
    <property type="entry name" value="DKSAZNFINGER"/>
</dbReference>